<evidence type="ECO:0000313" key="2">
    <source>
        <dbReference type="EMBL" id="BCT92022.1"/>
    </source>
</evidence>
<protein>
    <recommendedName>
        <fullName evidence="4">Lipoprotein</fullName>
    </recommendedName>
</protein>
<evidence type="ECO:0008006" key="4">
    <source>
        <dbReference type="Google" id="ProtNLM"/>
    </source>
</evidence>
<proteinExistence type="predicted"/>
<name>A0ABM7Q3Z8_9GAMM</name>
<sequence>MFAALCLVLACTACSKPAPPDKDRPPEPTAQAERPYGNPHALRDSIQAPINKAKSAEAVTLEAAKQQQASIDAQMAGEDPAAATTQ</sequence>
<organism evidence="2 3">
    <name type="scientific">Noviluteimonas caseinilytica</name>
    <dbReference type="NCBI Taxonomy" id="2675101"/>
    <lineage>
        <taxon>Bacteria</taxon>
        <taxon>Pseudomonadati</taxon>
        <taxon>Pseudomonadota</taxon>
        <taxon>Gammaproteobacteria</taxon>
        <taxon>Lysobacterales</taxon>
        <taxon>Lysobacteraceae</taxon>
        <taxon>Noviluteimonas</taxon>
    </lineage>
</organism>
<keyword evidence="3" id="KW-1185">Reference proteome</keyword>
<evidence type="ECO:0000313" key="3">
    <source>
        <dbReference type="Proteomes" id="UP000681317"/>
    </source>
</evidence>
<dbReference type="Proteomes" id="UP000681317">
    <property type="component" value="Chromosome"/>
</dbReference>
<gene>
    <name evidence="2" type="ORF">LYSCAS_10460</name>
</gene>
<accession>A0ABM7Q3Z8</accession>
<evidence type="ECO:0000256" key="1">
    <source>
        <dbReference type="SAM" id="MobiDB-lite"/>
    </source>
</evidence>
<feature type="region of interest" description="Disordered" evidence="1">
    <location>
        <begin position="65"/>
        <end position="86"/>
    </location>
</feature>
<reference evidence="2 3" key="1">
    <citation type="submission" date="2021-03" db="EMBL/GenBank/DDBJ databases">
        <title>Complete Genome Sequences of Two Lysobacter Strains Isolated from Sea Water (Lysobacter caseinilyticus) and Soil (Lysobacter helvus) in South Korea.</title>
        <authorList>
            <person name="Watanabe Y."/>
            <person name="Arakawa K."/>
        </authorList>
    </citation>
    <scope>NUCLEOTIDE SEQUENCE [LARGE SCALE GENOMIC DNA]</scope>
    <source>
        <strain evidence="2 3">KVB24</strain>
    </source>
</reference>
<feature type="region of interest" description="Disordered" evidence="1">
    <location>
        <begin position="15"/>
        <end position="53"/>
    </location>
</feature>
<dbReference type="EMBL" id="AP024545">
    <property type="protein sequence ID" value="BCT92022.1"/>
    <property type="molecule type" value="Genomic_DNA"/>
</dbReference>